<organism evidence="2 3">
    <name type="scientific">Mytilus edulis</name>
    <name type="common">Blue mussel</name>
    <dbReference type="NCBI Taxonomy" id="6550"/>
    <lineage>
        <taxon>Eukaryota</taxon>
        <taxon>Metazoa</taxon>
        <taxon>Spiralia</taxon>
        <taxon>Lophotrochozoa</taxon>
        <taxon>Mollusca</taxon>
        <taxon>Bivalvia</taxon>
        <taxon>Autobranchia</taxon>
        <taxon>Pteriomorphia</taxon>
        <taxon>Mytilida</taxon>
        <taxon>Mytiloidea</taxon>
        <taxon>Mytilidae</taxon>
        <taxon>Mytilinae</taxon>
        <taxon>Mytilus</taxon>
    </lineage>
</organism>
<sequence>MPTSAKTTENPTRHARSNKWSTVSYAEMRAFIGLVLAMGIVKKSSIESYWEASGISETPNFRDVMSRNRFQAILRYLHCSNNTTAVPRGQPGYDPLHKINPVVEFFNEVFELNYRLSQNIVVDERIVGFKGRHVLKQYISNKKAHRWGAKLFVLAESRTGYTHQINVYKGKRNTERHPNGQGTVRKVNSKGRVVSAPSVVHKYNQTMGGVDLGDQLLLKFEPQFKETVFLSEEIRPCEISNAVVRGLIGILEEATEGGE</sequence>
<dbReference type="EMBL" id="CAJPWZ010001229">
    <property type="protein sequence ID" value="CAG2210303.1"/>
    <property type="molecule type" value="Genomic_DNA"/>
</dbReference>
<dbReference type="Proteomes" id="UP000683360">
    <property type="component" value="Unassembled WGS sequence"/>
</dbReference>
<feature type="domain" description="PiggyBac transposable element-derived protein" evidence="1">
    <location>
        <begin position="14"/>
        <end position="178"/>
    </location>
</feature>
<comment type="caution">
    <text evidence="2">The sequence shown here is derived from an EMBL/GenBank/DDBJ whole genome shotgun (WGS) entry which is preliminary data.</text>
</comment>
<dbReference type="OrthoDB" id="6132023at2759"/>
<name>A0A8S3RVN9_MYTED</name>
<dbReference type="Pfam" id="PF13843">
    <property type="entry name" value="DDE_Tnp_1_7"/>
    <property type="match status" value="1"/>
</dbReference>
<dbReference type="PANTHER" id="PTHR46599:SF3">
    <property type="entry name" value="PIGGYBAC TRANSPOSABLE ELEMENT-DERIVED PROTEIN 4"/>
    <property type="match status" value="1"/>
</dbReference>
<dbReference type="PANTHER" id="PTHR46599">
    <property type="entry name" value="PIGGYBAC TRANSPOSABLE ELEMENT-DERIVED PROTEIN 4"/>
    <property type="match status" value="1"/>
</dbReference>
<reference evidence="2" key="1">
    <citation type="submission" date="2021-03" db="EMBL/GenBank/DDBJ databases">
        <authorList>
            <person name="Bekaert M."/>
        </authorList>
    </citation>
    <scope>NUCLEOTIDE SEQUENCE</scope>
</reference>
<evidence type="ECO:0000259" key="1">
    <source>
        <dbReference type="Pfam" id="PF13843"/>
    </source>
</evidence>
<accession>A0A8S3RVN9</accession>
<gene>
    <name evidence="2" type="ORF">MEDL_24389</name>
</gene>
<dbReference type="InterPro" id="IPR029526">
    <property type="entry name" value="PGBD"/>
</dbReference>
<dbReference type="AlphaFoldDB" id="A0A8S3RVN9"/>
<evidence type="ECO:0000313" key="2">
    <source>
        <dbReference type="EMBL" id="CAG2210303.1"/>
    </source>
</evidence>
<protein>
    <recommendedName>
        <fullName evidence="1">PiggyBac transposable element-derived protein domain-containing protein</fullName>
    </recommendedName>
</protein>
<evidence type="ECO:0000313" key="3">
    <source>
        <dbReference type="Proteomes" id="UP000683360"/>
    </source>
</evidence>
<keyword evidence="3" id="KW-1185">Reference proteome</keyword>
<proteinExistence type="predicted"/>